<feature type="compositionally biased region" description="Basic and acidic residues" evidence="1">
    <location>
        <begin position="813"/>
        <end position="833"/>
    </location>
</feature>
<name>A0A7S4EH62_9STRA</name>
<keyword evidence="2" id="KW-0732">Signal</keyword>
<dbReference type="InterPro" id="IPR013783">
    <property type="entry name" value="Ig-like_fold"/>
</dbReference>
<dbReference type="Pfam" id="PF18911">
    <property type="entry name" value="PKD_4"/>
    <property type="match status" value="1"/>
</dbReference>
<protein>
    <recommendedName>
        <fullName evidence="3">PKD domain-containing protein</fullName>
    </recommendedName>
</protein>
<dbReference type="PANTHER" id="PTHR19328:SF13">
    <property type="entry name" value="HIPL1 PROTEIN"/>
    <property type="match status" value="1"/>
</dbReference>
<dbReference type="PANTHER" id="PTHR19328">
    <property type="entry name" value="HEDGEHOG-INTERACTING PROTEIN"/>
    <property type="match status" value="1"/>
</dbReference>
<dbReference type="InterPro" id="IPR000601">
    <property type="entry name" value="PKD_dom"/>
</dbReference>
<feature type="signal peptide" evidence="2">
    <location>
        <begin position="1"/>
        <end position="24"/>
    </location>
</feature>
<feature type="domain" description="PKD" evidence="3">
    <location>
        <begin position="455"/>
        <end position="543"/>
    </location>
</feature>
<dbReference type="EMBL" id="HBIX01006392">
    <property type="protein sequence ID" value="CAE0712294.1"/>
    <property type="molecule type" value="Transcribed_RNA"/>
</dbReference>
<accession>A0A7S4EH62</accession>
<evidence type="ECO:0000256" key="1">
    <source>
        <dbReference type="SAM" id="MobiDB-lite"/>
    </source>
</evidence>
<feature type="chain" id="PRO_5030566013" description="PKD domain-containing protein" evidence="2">
    <location>
        <begin position="25"/>
        <end position="869"/>
    </location>
</feature>
<gene>
    <name evidence="4" type="ORF">PAUS00366_LOCUS5046</name>
</gene>
<dbReference type="PROSITE" id="PS50093">
    <property type="entry name" value="PKD"/>
    <property type="match status" value="1"/>
</dbReference>
<dbReference type="SUPFAM" id="SSF49299">
    <property type="entry name" value="PKD domain"/>
    <property type="match status" value="1"/>
</dbReference>
<evidence type="ECO:0000256" key="2">
    <source>
        <dbReference type="SAM" id="SignalP"/>
    </source>
</evidence>
<dbReference type="InterPro" id="IPR011041">
    <property type="entry name" value="Quinoprot_gluc/sorb_DH_b-prop"/>
</dbReference>
<dbReference type="Pfam" id="PF07995">
    <property type="entry name" value="GSDH"/>
    <property type="match status" value="1"/>
</dbReference>
<dbReference type="SMART" id="SM00089">
    <property type="entry name" value="PKD"/>
    <property type="match status" value="1"/>
</dbReference>
<dbReference type="InterPro" id="IPR011042">
    <property type="entry name" value="6-blade_b-propeller_TolB-like"/>
</dbReference>
<reference evidence="4" key="1">
    <citation type="submission" date="2021-01" db="EMBL/GenBank/DDBJ databases">
        <authorList>
            <person name="Corre E."/>
            <person name="Pelletier E."/>
            <person name="Niang G."/>
            <person name="Scheremetjew M."/>
            <person name="Finn R."/>
            <person name="Kale V."/>
            <person name="Holt S."/>
            <person name="Cochrane G."/>
            <person name="Meng A."/>
            <person name="Brown T."/>
            <person name="Cohen L."/>
        </authorList>
    </citation>
    <scope>NUCLEOTIDE SEQUENCE</scope>
    <source>
        <strain evidence="4">10249 10 AB</strain>
    </source>
</reference>
<dbReference type="InterPro" id="IPR022409">
    <property type="entry name" value="PKD/Chitinase_dom"/>
</dbReference>
<organism evidence="4">
    <name type="scientific">Pseudo-nitzschia australis</name>
    <dbReference type="NCBI Taxonomy" id="44445"/>
    <lineage>
        <taxon>Eukaryota</taxon>
        <taxon>Sar</taxon>
        <taxon>Stramenopiles</taxon>
        <taxon>Ochrophyta</taxon>
        <taxon>Bacillariophyta</taxon>
        <taxon>Bacillariophyceae</taxon>
        <taxon>Bacillariophycidae</taxon>
        <taxon>Bacillariales</taxon>
        <taxon>Bacillariaceae</taxon>
        <taxon>Pseudo-nitzschia</taxon>
    </lineage>
</organism>
<dbReference type="InterPro" id="IPR035986">
    <property type="entry name" value="PKD_dom_sf"/>
</dbReference>
<evidence type="ECO:0000313" key="4">
    <source>
        <dbReference type="EMBL" id="CAE0712294.1"/>
    </source>
</evidence>
<dbReference type="InterPro" id="IPR012938">
    <property type="entry name" value="Glc/Sorbosone_DH"/>
</dbReference>
<dbReference type="SUPFAM" id="SSF50952">
    <property type="entry name" value="Soluble quinoprotein glucose dehydrogenase"/>
    <property type="match status" value="1"/>
</dbReference>
<dbReference type="CDD" id="cd00146">
    <property type="entry name" value="PKD"/>
    <property type="match status" value="1"/>
</dbReference>
<dbReference type="AlphaFoldDB" id="A0A7S4EH62"/>
<dbReference type="Gene3D" id="2.120.10.30">
    <property type="entry name" value="TolB, C-terminal domain"/>
    <property type="match status" value="1"/>
</dbReference>
<dbReference type="Gene3D" id="2.60.40.10">
    <property type="entry name" value="Immunoglobulins"/>
    <property type="match status" value="1"/>
</dbReference>
<feature type="region of interest" description="Disordered" evidence="1">
    <location>
        <begin position="812"/>
        <end position="833"/>
    </location>
</feature>
<evidence type="ECO:0000259" key="3">
    <source>
        <dbReference type="PROSITE" id="PS50093"/>
    </source>
</evidence>
<proteinExistence type="predicted"/>
<sequence length="869" mass="96568">MRIHCCVHLHNAATLLSIFQFLTSSLIQTQGLPSGFIAEVVSDQNAISGVFASSPKTGDPLLLLVSKVGKVHAIEDPDSNFSKAKEILNLGGKMCTETERGLQSIAIHPDFTENRYVYLYYTKFKEGCLVDSDAPASKHPYNVVSRFVMDPDSLLLDFDSKVEIWRGAGLKGYAVHNGGAMVFGVDGKLYVTHGDGGVQDNAQDMSIVLGSIMRLNDDGSTPSDNPFTSANGYDAYHCRKSGGMVPINSTLDAVCSEIYNIGFRNPFRLAVDSNEKEKVRFSIQDVGARVWEELSYGGTDYAGMNYGWKPIEGPCLRHSSEDCPVPEDPNISEPFHYYLHRDDKSGCVSGAAFVPEGIWPEEYKFLFADFVWYTVYSLTEDSDNECRSCKPPISRFRNETFFETISYPGEHKNEAKIVDMFFGPYKDTQALYVIKYGNHDTVVRIRYTGIHDEPPIVNFTASKQFVDLNEQIQFDASASNDPEGKNISFRWFFGDSERSSKANPDSIEKSPSHSYGELGEYKVTLYVSDPLNQVQQKSMIIVVGEPPIATILSPAEGDKFYVGQVIHLSGSAKYLNGTAFEDAQLKWEVRKHHDDHWHPFLDPTFGNNIDLSPAPEPEDFYASTNSYLEVILYATDENGLTRTISQNVMPSLVKVGIDSKPAGLNIRVNGESVNTFSEIVAWEDQYLHLIAESDSSYRFVSWADGVEGYNRSIVLNHDDPGFTANYCVLNGAFCSDEVDCCSGFCHRETNKLLNTSGFSMEANHKDSKTGMVCGEDLFPTYVPTTSQEIFPTYMPTTSPATSHTTLHTAIPSKEVEHNPTDGEAEPNQKDKDLADDLSLTRPEIVSEASKNPHKHPILLLSSIAFSLFL</sequence>